<evidence type="ECO:0000256" key="1">
    <source>
        <dbReference type="ARBA" id="ARBA00022737"/>
    </source>
</evidence>
<dbReference type="GO" id="GO:0048731">
    <property type="term" value="P:system development"/>
    <property type="evidence" value="ECO:0007669"/>
    <property type="project" value="UniProtKB-ARBA"/>
</dbReference>
<feature type="repeat" description="PPR" evidence="2">
    <location>
        <begin position="407"/>
        <end position="441"/>
    </location>
</feature>
<keyword evidence="1" id="KW-0677">Repeat</keyword>
<dbReference type="OrthoDB" id="730395at2759"/>
<name>A0A9D4U3I3_ADICA</name>
<dbReference type="EMBL" id="JABFUD020000025">
    <property type="protein sequence ID" value="KAI5059729.1"/>
    <property type="molecule type" value="Genomic_DNA"/>
</dbReference>
<feature type="repeat" description="PPR" evidence="2">
    <location>
        <begin position="305"/>
        <end position="339"/>
    </location>
</feature>
<evidence type="ECO:0000313" key="3">
    <source>
        <dbReference type="EMBL" id="KAI5059729.1"/>
    </source>
</evidence>
<dbReference type="AlphaFoldDB" id="A0A9D4U3I3"/>
<evidence type="ECO:0008006" key="5">
    <source>
        <dbReference type="Google" id="ProtNLM"/>
    </source>
</evidence>
<dbReference type="NCBIfam" id="TIGR00756">
    <property type="entry name" value="PPR"/>
    <property type="match status" value="6"/>
</dbReference>
<dbReference type="Pfam" id="PF01535">
    <property type="entry name" value="PPR"/>
    <property type="match status" value="5"/>
</dbReference>
<dbReference type="FunFam" id="1.25.40.10:FF:000351">
    <property type="entry name" value="Pentatricopeptide repeat-containing protein"/>
    <property type="match status" value="1"/>
</dbReference>
<dbReference type="FunFam" id="1.25.40.10:FF:000144">
    <property type="entry name" value="Pentatricopeptide repeat-containing protein, mitochondrial"/>
    <property type="match status" value="1"/>
</dbReference>
<feature type="repeat" description="PPR" evidence="2">
    <location>
        <begin position="203"/>
        <end position="237"/>
    </location>
</feature>
<sequence length="869" mass="95687">MHICTCSKYVCSSPSVTDQSLSSTHTKTLCVYDWSNSCWVREELKGRESMSSTGYEEYACLRLQSVEIMKRIPAESDNEAQEAEQSLIGNGRNQQRVAQHICGLAKSIDEYGHMAYEGEAVHENKKQNSQQYNAGLGKSFVASLKVCARHKDLQKGSKLHTEILQYGLLKKNEFVGSALVSMYAKCGALDKAQEVFDQLPVRTAVVWNSLITGYTQQGLGREALNCYEQMQSEGFSPDSVTFACILKACGSIGALHKGQQLHTQIKRLLMLDEDVVVVSALVDMYAKCGALERAQEIFDEFSARDVVSWNALIAGYVQHGHGKEVLKCFEQMQLGGFSPNAVTFACTLKACGYLGALDRGQELHAQIMRDKLPEKGDMVNVALVDMYAKCGALEKAQEVFDEFPSRTIVAWNVLIAGYAQHGYGEEALHCFEQMKLGGFSPDATVFASALKACSCIGAFDKGEKLHAQIMKEGLLETDLVVANALIDMYAKCDSLRKAHKVFDELTDRNVVSWTALIAGYAQHGYSEEALSCYRKMLLGGFCPDMVTIACVLKACGRIGDLDTGQRIHAWIEKDSSLKEHVAVANAIVDMYAKCGAFAKAQEVFDKLLVQDKVSWTALIAGYTEHGLGEQAIKVFEWMQVKGISSDAVTFTWVLKACSSMGASYKGQEVHGDIVRFGLMEDDVIPGTVLLVMYAECGMLEEAQYLFDRLSNRDVVSWSALMAGYAQLGKDDIVFSLFDKMLASDIKPNSATLTVILSTCSHGGQPDKVESFFKLLVEGKRVVPSLEHHNCMIDIFSRAGLLENAIALIELMPFLPNQWLWHTLLGACQTGAGLNFGLWAFHHAVQLDEDDTAAYVSMSNIHGVAIMDDS</sequence>
<accession>A0A9D4U3I3</accession>
<dbReference type="InterPro" id="IPR046960">
    <property type="entry name" value="PPR_At4g14850-like_plant"/>
</dbReference>
<feature type="repeat" description="PPR" evidence="2">
    <location>
        <begin position="611"/>
        <end position="645"/>
    </location>
</feature>
<evidence type="ECO:0000256" key="2">
    <source>
        <dbReference type="PROSITE-ProRule" id="PRU00708"/>
    </source>
</evidence>
<protein>
    <recommendedName>
        <fullName evidence="5">Pentatricopeptide repeat-containing protein</fullName>
    </recommendedName>
</protein>
<evidence type="ECO:0000313" key="4">
    <source>
        <dbReference type="Proteomes" id="UP000886520"/>
    </source>
</evidence>
<organism evidence="3 4">
    <name type="scientific">Adiantum capillus-veneris</name>
    <name type="common">Maidenhair fern</name>
    <dbReference type="NCBI Taxonomy" id="13818"/>
    <lineage>
        <taxon>Eukaryota</taxon>
        <taxon>Viridiplantae</taxon>
        <taxon>Streptophyta</taxon>
        <taxon>Embryophyta</taxon>
        <taxon>Tracheophyta</taxon>
        <taxon>Polypodiopsida</taxon>
        <taxon>Polypodiidae</taxon>
        <taxon>Polypodiales</taxon>
        <taxon>Pteridineae</taxon>
        <taxon>Pteridaceae</taxon>
        <taxon>Vittarioideae</taxon>
        <taxon>Adiantum</taxon>
    </lineage>
</organism>
<comment type="caution">
    <text evidence="3">The sequence shown here is derived from an EMBL/GenBank/DDBJ whole genome shotgun (WGS) entry which is preliminary data.</text>
</comment>
<reference evidence="3" key="1">
    <citation type="submission" date="2021-01" db="EMBL/GenBank/DDBJ databases">
        <title>Adiantum capillus-veneris genome.</title>
        <authorList>
            <person name="Fang Y."/>
            <person name="Liao Q."/>
        </authorList>
    </citation>
    <scope>NUCLEOTIDE SEQUENCE</scope>
    <source>
        <strain evidence="3">H3</strain>
        <tissue evidence="3">Leaf</tissue>
    </source>
</reference>
<feature type="repeat" description="PPR" evidence="2">
    <location>
        <begin position="713"/>
        <end position="747"/>
    </location>
</feature>
<dbReference type="FunFam" id="1.25.40.10:FF:000344">
    <property type="entry name" value="Pentatricopeptide repeat-containing protein"/>
    <property type="match status" value="1"/>
</dbReference>
<keyword evidence="4" id="KW-1185">Reference proteome</keyword>
<dbReference type="InterPro" id="IPR011990">
    <property type="entry name" value="TPR-like_helical_dom_sf"/>
</dbReference>
<dbReference type="GO" id="GO:0009451">
    <property type="term" value="P:RNA modification"/>
    <property type="evidence" value="ECO:0007669"/>
    <property type="project" value="InterPro"/>
</dbReference>
<dbReference type="FunFam" id="1.25.40.10:FF:000158">
    <property type="entry name" value="pentatricopeptide repeat-containing protein At2g33680"/>
    <property type="match status" value="1"/>
</dbReference>
<dbReference type="Proteomes" id="UP000886520">
    <property type="component" value="Chromosome 25"/>
</dbReference>
<dbReference type="PROSITE" id="PS51375">
    <property type="entry name" value="PPR"/>
    <property type="match status" value="6"/>
</dbReference>
<feature type="repeat" description="PPR" evidence="2">
    <location>
        <begin position="509"/>
        <end position="543"/>
    </location>
</feature>
<dbReference type="InterPro" id="IPR002885">
    <property type="entry name" value="PPR_rpt"/>
</dbReference>
<dbReference type="PANTHER" id="PTHR47926">
    <property type="entry name" value="PENTATRICOPEPTIDE REPEAT-CONTAINING PROTEIN"/>
    <property type="match status" value="1"/>
</dbReference>
<dbReference type="GO" id="GO:0003723">
    <property type="term" value="F:RNA binding"/>
    <property type="evidence" value="ECO:0007669"/>
    <property type="project" value="InterPro"/>
</dbReference>
<gene>
    <name evidence="3" type="ORF">GOP47_0026048</name>
</gene>
<dbReference type="Gene3D" id="1.25.40.10">
    <property type="entry name" value="Tetratricopeptide repeat domain"/>
    <property type="match status" value="7"/>
</dbReference>
<proteinExistence type="predicted"/>
<dbReference type="FunFam" id="1.25.40.10:FF:000031">
    <property type="entry name" value="Pentatricopeptide repeat-containing protein mitochondrial"/>
    <property type="match status" value="2"/>
</dbReference>
<dbReference type="Pfam" id="PF13041">
    <property type="entry name" value="PPR_2"/>
    <property type="match status" value="6"/>
</dbReference>